<dbReference type="InterPro" id="IPR016918">
    <property type="entry name" value="UCP029394"/>
</dbReference>
<dbReference type="SUPFAM" id="SSF54427">
    <property type="entry name" value="NTF2-like"/>
    <property type="match status" value="1"/>
</dbReference>
<proteinExistence type="predicted"/>
<dbReference type="STRING" id="93222.NA29_15590"/>
<accession>A0A239SJT0</accession>
<evidence type="ECO:0000313" key="1">
    <source>
        <dbReference type="EMBL" id="SNU85034.1"/>
    </source>
</evidence>
<gene>
    <name evidence="1" type="ORF">SAMEA4530655_02274</name>
</gene>
<dbReference type="Proteomes" id="UP000215126">
    <property type="component" value="Chromosome 1"/>
</dbReference>
<dbReference type="Gene3D" id="3.10.450.50">
    <property type="match status" value="1"/>
</dbReference>
<dbReference type="GeneID" id="88094917"/>
<dbReference type="KEGG" id="pspu:NA29_15590"/>
<reference evidence="1 2" key="1">
    <citation type="submission" date="2017-06" db="EMBL/GenBank/DDBJ databases">
        <authorList>
            <consortium name="Pathogen Informatics"/>
        </authorList>
    </citation>
    <scope>NUCLEOTIDE SEQUENCE [LARGE SCALE GENOMIC DNA]</scope>
    <source>
        <strain evidence="1 2">NCTC13161</strain>
    </source>
</reference>
<dbReference type="EMBL" id="LT906435">
    <property type="protein sequence ID" value="SNU85034.1"/>
    <property type="molecule type" value="Genomic_DNA"/>
</dbReference>
<name>A0A239SJT0_9BURK</name>
<protein>
    <submittedName>
        <fullName evidence="1">Uncharacterized protein conserved in bacteria</fullName>
    </submittedName>
</protein>
<keyword evidence="2" id="KW-1185">Reference proteome</keyword>
<dbReference type="PIRSF" id="PIRSF029394">
    <property type="entry name" value="UCP029394"/>
    <property type="match status" value="1"/>
</dbReference>
<dbReference type="OrthoDB" id="8912060at2"/>
<dbReference type="AlphaFoldDB" id="A0A239SJT0"/>
<dbReference type="InterPro" id="IPR032710">
    <property type="entry name" value="NTF2-like_dom_sf"/>
</dbReference>
<sequence>MSNHRSPFSCPLAQEVIDAHIAIEQWLGGRAEPSALELLLARFSPAFSMIGLSGTRVNRAALDTLFGQGHGKRPGLQIVVDEVDTITASPAGGVVAYRETQTDGEGHKTVRRSTAVFEREADGHIVWRHLHETPVTDR</sequence>
<dbReference type="RefSeq" id="WP_039398250.1">
    <property type="nucleotide sequence ID" value="NZ_CABPRX010000002.1"/>
</dbReference>
<evidence type="ECO:0000313" key="2">
    <source>
        <dbReference type="Proteomes" id="UP000215126"/>
    </source>
</evidence>
<organism evidence="1 2">
    <name type="scientific">Pandoraea sputorum</name>
    <dbReference type="NCBI Taxonomy" id="93222"/>
    <lineage>
        <taxon>Bacteria</taxon>
        <taxon>Pseudomonadati</taxon>
        <taxon>Pseudomonadota</taxon>
        <taxon>Betaproteobacteria</taxon>
        <taxon>Burkholderiales</taxon>
        <taxon>Burkholderiaceae</taxon>
        <taxon>Pandoraea</taxon>
    </lineage>
</organism>